<reference evidence="1" key="2">
    <citation type="journal article" date="2015" name="Data Brief">
        <title>Shoot transcriptome of the giant reed, Arundo donax.</title>
        <authorList>
            <person name="Barrero R.A."/>
            <person name="Guerrero F.D."/>
            <person name="Moolhuijzen P."/>
            <person name="Goolsby J.A."/>
            <person name="Tidwell J."/>
            <person name="Bellgard S.E."/>
            <person name="Bellgard M.I."/>
        </authorList>
    </citation>
    <scope>NUCLEOTIDE SEQUENCE</scope>
    <source>
        <tissue evidence="1">Shoot tissue taken approximately 20 cm above the soil surface</tissue>
    </source>
</reference>
<name>A0A0A9B7S3_ARUDO</name>
<sequence length="17" mass="2030">MVTSRSTKYKTENIFQP</sequence>
<organism evidence="1">
    <name type="scientific">Arundo donax</name>
    <name type="common">Giant reed</name>
    <name type="synonym">Donax arundinaceus</name>
    <dbReference type="NCBI Taxonomy" id="35708"/>
    <lineage>
        <taxon>Eukaryota</taxon>
        <taxon>Viridiplantae</taxon>
        <taxon>Streptophyta</taxon>
        <taxon>Embryophyta</taxon>
        <taxon>Tracheophyta</taxon>
        <taxon>Spermatophyta</taxon>
        <taxon>Magnoliopsida</taxon>
        <taxon>Liliopsida</taxon>
        <taxon>Poales</taxon>
        <taxon>Poaceae</taxon>
        <taxon>PACMAD clade</taxon>
        <taxon>Arundinoideae</taxon>
        <taxon>Arundineae</taxon>
        <taxon>Arundo</taxon>
    </lineage>
</organism>
<dbReference type="EMBL" id="GBRH01238504">
    <property type="protein sequence ID" value="JAD59391.1"/>
    <property type="molecule type" value="Transcribed_RNA"/>
</dbReference>
<dbReference type="AlphaFoldDB" id="A0A0A9B7S3"/>
<evidence type="ECO:0000313" key="1">
    <source>
        <dbReference type="EMBL" id="JAD59391.1"/>
    </source>
</evidence>
<accession>A0A0A9B7S3</accession>
<protein>
    <submittedName>
        <fullName evidence="1">Uncharacterized protein</fullName>
    </submittedName>
</protein>
<reference evidence="1" key="1">
    <citation type="submission" date="2014-09" db="EMBL/GenBank/DDBJ databases">
        <authorList>
            <person name="Magalhaes I.L.F."/>
            <person name="Oliveira U."/>
            <person name="Santos F.R."/>
            <person name="Vidigal T.H.D.A."/>
            <person name="Brescovit A.D."/>
            <person name="Santos A.J."/>
        </authorList>
    </citation>
    <scope>NUCLEOTIDE SEQUENCE</scope>
    <source>
        <tissue evidence="1">Shoot tissue taken approximately 20 cm above the soil surface</tissue>
    </source>
</reference>
<proteinExistence type="predicted"/>